<dbReference type="RefSeq" id="WP_073390768.1">
    <property type="nucleotide sequence ID" value="NZ_FQVU01000003.1"/>
</dbReference>
<dbReference type="EMBL" id="FQVU01000003">
    <property type="protein sequence ID" value="SHG73322.1"/>
    <property type="molecule type" value="Genomic_DNA"/>
</dbReference>
<organism evidence="1 2">
    <name type="scientific">Jatrophihabitans endophyticus</name>
    <dbReference type="NCBI Taxonomy" id="1206085"/>
    <lineage>
        <taxon>Bacteria</taxon>
        <taxon>Bacillati</taxon>
        <taxon>Actinomycetota</taxon>
        <taxon>Actinomycetes</taxon>
        <taxon>Jatrophihabitantales</taxon>
        <taxon>Jatrophihabitantaceae</taxon>
        <taxon>Jatrophihabitans</taxon>
    </lineage>
</organism>
<accession>A0A1M5M7T3</accession>
<evidence type="ECO:0000313" key="1">
    <source>
        <dbReference type="EMBL" id="SHG73322.1"/>
    </source>
</evidence>
<sequence>MTAEPPYLYCPHCERECLTETPPCVDGHGELCPDRACVECGTALLLDAPLIQLALPGRRPIARRAVRSPRHAA</sequence>
<evidence type="ECO:0000313" key="2">
    <source>
        <dbReference type="Proteomes" id="UP000186132"/>
    </source>
</evidence>
<dbReference type="STRING" id="1206085.SAMN05443575_2652"/>
<keyword evidence="2" id="KW-1185">Reference proteome</keyword>
<proteinExistence type="predicted"/>
<dbReference type="AlphaFoldDB" id="A0A1M5M7T3"/>
<reference evidence="2" key="1">
    <citation type="submission" date="2016-11" db="EMBL/GenBank/DDBJ databases">
        <authorList>
            <person name="Varghese N."/>
            <person name="Submissions S."/>
        </authorList>
    </citation>
    <scope>NUCLEOTIDE SEQUENCE [LARGE SCALE GENOMIC DNA]</scope>
    <source>
        <strain evidence="2">DSM 45627</strain>
    </source>
</reference>
<gene>
    <name evidence="1" type="ORF">SAMN05443575_2652</name>
</gene>
<dbReference type="OrthoDB" id="3831322at2"/>
<dbReference type="Proteomes" id="UP000186132">
    <property type="component" value="Unassembled WGS sequence"/>
</dbReference>
<name>A0A1M5M7T3_9ACTN</name>
<protein>
    <submittedName>
        <fullName evidence="1">Uncharacterized protein</fullName>
    </submittedName>
</protein>